<dbReference type="GO" id="GO:0004252">
    <property type="term" value="F:serine-type endopeptidase activity"/>
    <property type="evidence" value="ECO:0007669"/>
    <property type="project" value="UniProtKB-UniRule"/>
</dbReference>
<feature type="domain" description="Peptidase S8/S53" evidence="8">
    <location>
        <begin position="131"/>
        <end position="407"/>
    </location>
</feature>
<gene>
    <name evidence="9" type="primary">aprX</name>
    <name evidence="9" type="ORF">GCM10007971_08100</name>
</gene>
<dbReference type="InterPro" id="IPR036852">
    <property type="entry name" value="Peptidase_S8/S53_dom_sf"/>
</dbReference>
<reference evidence="9" key="2">
    <citation type="submission" date="2020-09" db="EMBL/GenBank/DDBJ databases">
        <authorList>
            <person name="Sun Q."/>
            <person name="Ohkuma M."/>
        </authorList>
    </citation>
    <scope>NUCLEOTIDE SEQUENCE</scope>
    <source>
        <strain evidence="9">JCM 17251</strain>
    </source>
</reference>
<dbReference type="PROSITE" id="PS00138">
    <property type="entry name" value="SUBTILASE_SER"/>
    <property type="match status" value="1"/>
</dbReference>
<dbReference type="PRINTS" id="PR00723">
    <property type="entry name" value="SUBTILISIN"/>
</dbReference>
<keyword evidence="2 6" id="KW-0645">Protease</keyword>
<evidence type="ECO:0000256" key="6">
    <source>
        <dbReference type="PROSITE-ProRule" id="PRU01240"/>
    </source>
</evidence>
<dbReference type="SUPFAM" id="SSF52743">
    <property type="entry name" value="Subtilisin-like"/>
    <property type="match status" value="1"/>
</dbReference>
<dbReference type="InterPro" id="IPR015500">
    <property type="entry name" value="Peptidase_S8_subtilisin-rel"/>
</dbReference>
<dbReference type="RefSeq" id="WP_188856131.1">
    <property type="nucleotide sequence ID" value="NZ_BMOS01000004.1"/>
</dbReference>
<keyword evidence="4 6" id="KW-0720">Serine protease</keyword>
<dbReference type="InterPro" id="IPR022398">
    <property type="entry name" value="Peptidase_S8_His-AS"/>
</dbReference>
<evidence type="ECO:0000256" key="1">
    <source>
        <dbReference type="ARBA" id="ARBA00011073"/>
    </source>
</evidence>
<proteinExistence type="inferred from homology"/>
<comment type="caution">
    <text evidence="9">The sequence shown here is derived from an EMBL/GenBank/DDBJ whole genome shotgun (WGS) entry which is preliminary data.</text>
</comment>
<feature type="active site" description="Charge relay system" evidence="5 6">
    <location>
        <position position="175"/>
    </location>
</feature>
<dbReference type="InterPro" id="IPR000209">
    <property type="entry name" value="Peptidase_S8/S53_dom"/>
</dbReference>
<keyword evidence="10" id="KW-1185">Reference proteome</keyword>
<protein>
    <submittedName>
        <fullName evidence="9">Serine protease AprX</fullName>
    </submittedName>
</protein>
<evidence type="ECO:0000256" key="5">
    <source>
        <dbReference type="PIRSR" id="PIRSR615500-1"/>
    </source>
</evidence>
<reference evidence="9" key="1">
    <citation type="journal article" date="2014" name="Int. J. Syst. Evol. Microbiol.">
        <title>Complete genome sequence of Corynebacterium casei LMG S-19264T (=DSM 44701T), isolated from a smear-ripened cheese.</title>
        <authorList>
            <consortium name="US DOE Joint Genome Institute (JGI-PGF)"/>
            <person name="Walter F."/>
            <person name="Albersmeier A."/>
            <person name="Kalinowski J."/>
            <person name="Ruckert C."/>
        </authorList>
    </citation>
    <scope>NUCLEOTIDE SEQUENCE</scope>
    <source>
        <strain evidence="9">JCM 17251</strain>
    </source>
</reference>
<dbReference type="PANTHER" id="PTHR43806:SF65">
    <property type="entry name" value="SERINE PROTEASE APRX"/>
    <property type="match status" value="1"/>
</dbReference>
<accession>A0A917XU53</accession>
<dbReference type="Gene3D" id="3.40.50.200">
    <property type="entry name" value="Peptidase S8/S53 domain"/>
    <property type="match status" value="1"/>
</dbReference>
<evidence type="ECO:0000313" key="9">
    <source>
        <dbReference type="EMBL" id="GGN52489.1"/>
    </source>
</evidence>
<dbReference type="PANTHER" id="PTHR43806">
    <property type="entry name" value="PEPTIDASE S8"/>
    <property type="match status" value="1"/>
</dbReference>
<dbReference type="Pfam" id="PF00082">
    <property type="entry name" value="Peptidase_S8"/>
    <property type="match status" value="1"/>
</dbReference>
<organism evidence="9 10">
    <name type="scientific">Oceanobacillus indicireducens</name>
    <dbReference type="NCBI Taxonomy" id="1004261"/>
    <lineage>
        <taxon>Bacteria</taxon>
        <taxon>Bacillati</taxon>
        <taxon>Bacillota</taxon>
        <taxon>Bacilli</taxon>
        <taxon>Bacillales</taxon>
        <taxon>Bacillaceae</taxon>
        <taxon>Oceanobacillus</taxon>
    </lineage>
</organism>
<evidence type="ECO:0000256" key="3">
    <source>
        <dbReference type="ARBA" id="ARBA00022801"/>
    </source>
</evidence>
<dbReference type="InterPro" id="IPR023828">
    <property type="entry name" value="Peptidase_S8_Ser-AS"/>
</dbReference>
<evidence type="ECO:0000259" key="8">
    <source>
        <dbReference type="Pfam" id="PF00082"/>
    </source>
</evidence>
<sequence>MSNQKKVWYENAESKLDPGLVEHLRDIQKVNLKSTNSNEIPIILYLKKNCQQDKKDDLLKICNKDSPNKLSKGLPSINGLKGHLTPDKIKQIKDHEAVERIFYDRIVTSFLDIASEQIGAIQVREQLGLTGKGIAIAVIDTGVHPHDDLVQPSNRIIAFHDFINGKEDPYDDNGHGTHCAGNAAGNGSLSNGKYTGPASEASIIGLKVLDKQGEGRLSTIIESLEWCMEHKEEHRIRIISLSLGAPAYESFRDDPLCLAAQVAWHQGIVVCAAAGNNGPDQTTISTPAIDPFIITVGSTDDQNTLDRADDRIADYSSRGPTIDSFVKPDIYAPGTNIVSLLAPGSSIESELPEMIRDEKYIELSGTSMATPICAGVIALMLEANPDLSPNDVKSILKATAHPILDDIWGYIDAERAVEMAKNHRLHSSTEVVQEG</sequence>
<feature type="active site" description="Charge relay system" evidence="5 6">
    <location>
        <position position="140"/>
    </location>
</feature>
<evidence type="ECO:0000256" key="2">
    <source>
        <dbReference type="ARBA" id="ARBA00022670"/>
    </source>
</evidence>
<evidence type="ECO:0000256" key="7">
    <source>
        <dbReference type="RuleBase" id="RU003355"/>
    </source>
</evidence>
<name>A0A917XU53_9BACI</name>
<dbReference type="PROSITE" id="PS51892">
    <property type="entry name" value="SUBTILASE"/>
    <property type="match status" value="1"/>
</dbReference>
<evidence type="ECO:0000256" key="4">
    <source>
        <dbReference type="ARBA" id="ARBA00022825"/>
    </source>
</evidence>
<dbReference type="AlphaFoldDB" id="A0A917XU53"/>
<feature type="active site" description="Charge relay system" evidence="5 6">
    <location>
        <position position="367"/>
    </location>
</feature>
<comment type="similarity">
    <text evidence="1 6 7">Belongs to the peptidase S8 family.</text>
</comment>
<evidence type="ECO:0000313" key="10">
    <source>
        <dbReference type="Proteomes" id="UP000624041"/>
    </source>
</evidence>
<dbReference type="CDD" id="cd07487">
    <property type="entry name" value="Peptidases_S8_1"/>
    <property type="match status" value="1"/>
</dbReference>
<dbReference type="Proteomes" id="UP000624041">
    <property type="component" value="Unassembled WGS sequence"/>
</dbReference>
<dbReference type="GO" id="GO:0006508">
    <property type="term" value="P:proteolysis"/>
    <property type="evidence" value="ECO:0007669"/>
    <property type="project" value="UniProtKB-KW"/>
</dbReference>
<dbReference type="EMBL" id="BMOS01000004">
    <property type="protein sequence ID" value="GGN52489.1"/>
    <property type="molecule type" value="Genomic_DNA"/>
</dbReference>
<dbReference type="PROSITE" id="PS00136">
    <property type="entry name" value="SUBTILASE_ASP"/>
    <property type="match status" value="1"/>
</dbReference>
<dbReference type="InterPro" id="IPR050131">
    <property type="entry name" value="Peptidase_S8_subtilisin-like"/>
</dbReference>
<dbReference type="PROSITE" id="PS00137">
    <property type="entry name" value="SUBTILASE_HIS"/>
    <property type="match status" value="1"/>
</dbReference>
<keyword evidence="3 6" id="KW-0378">Hydrolase</keyword>
<dbReference type="InterPro" id="IPR023827">
    <property type="entry name" value="Peptidase_S8_Asp-AS"/>
</dbReference>